<dbReference type="InterPro" id="IPR001841">
    <property type="entry name" value="Znf_RING"/>
</dbReference>
<dbReference type="PANTHER" id="PTHR11071">
    <property type="entry name" value="PEPTIDYL-PROLYL CIS-TRANS ISOMERASE"/>
    <property type="match status" value="1"/>
</dbReference>
<dbReference type="GO" id="GO:0008270">
    <property type="term" value="F:zinc ion binding"/>
    <property type="evidence" value="ECO:0007669"/>
    <property type="project" value="UniProtKB-KW"/>
</dbReference>
<organism evidence="9">
    <name type="scientific">Drosophila persimilis</name>
    <name type="common">Fruit fly</name>
    <dbReference type="NCBI Taxonomy" id="7234"/>
    <lineage>
        <taxon>Eukaryota</taxon>
        <taxon>Metazoa</taxon>
        <taxon>Ecdysozoa</taxon>
        <taxon>Arthropoda</taxon>
        <taxon>Hexapoda</taxon>
        <taxon>Insecta</taxon>
        <taxon>Pterygota</taxon>
        <taxon>Neoptera</taxon>
        <taxon>Endopterygota</taxon>
        <taxon>Diptera</taxon>
        <taxon>Brachycera</taxon>
        <taxon>Muscomorpha</taxon>
        <taxon>Ephydroidea</taxon>
        <taxon>Drosophilidae</taxon>
        <taxon>Drosophila</taxon>
        <taxon>Sophophora</taxon>
    </lineage>
</organism>
<dbReference type="GO" id="GO:0005737">
    <property type="term" value="C:cytoplasm"/>
    <property type="evidence" value="ECO:0007669"/>
    <property type="project" value="TreeGrafter"/>
</dbReference>
<dbReference type="OrthoDB" id="252722at2759"/>
<dbReference type="PhylomeDB" id="B4GF66"/>
<dbReference type="GO" id="GO:0003755">
    <property type="term" value="F:peptidyl-prolyl cis-trans isomerase activity"/>
    <property type="evidence" value="ECO:0007669"/>
    <property type="project" value="InterPro"/>
</dbReference>
<keyword evidence="9" id="KW-1185">Reference proteome</keyword>
<dbReference type="PROSITE" id="PS50072">
    <property type="entry name" value="CSA_PPIASE_2"/>
    <property type="match status" value="1"/>
</dbReference>
<reference evidence="8 9" key="1">
    <citation type="journal article" date="2007" name="Nature">
        <title>Evolution of genes and genomes on the Drosophila phylogeny.</title>
        <authorList>
            <consortium name="Drosophila 12 Genomes Consortium"/>
            <person name="Clark A.G."/>
            <person name="Eisen M.B."/>
            <person name="Smith D.R."/>
            <person name="Bergman C.M."/>
            <person name="Oliver B."/>
            <person name="Markow T.A."/>
            <person name="Kaufman T.C."/>
            <person name="Kellis M."/>
            <person name="Gelbart W."/>
            <person name="Iyer V.N."/>
            <person name="Pollard D.A."/>
            <person name="Sackton T.B."/>
            <person name="Larracuente A.M."/>
            <person name="Singh N.D."/>
            <person name="Abad J.P."/>
            <person name="Abt D.N."/>
            <person name="Adryan B."/>
            <person name="Aguade M."/>
            <person name="Akashi H."/>
            <person name="Anderson W.W."/>
            <person name="Aquadro C.F."/>
            <person name="Ardell D.H."/>
            <person name="Arguello R."/>
            <person name="Artieri C.G."/>
            <person name="Barbash D.A."/>
            <person name="Barker D."/>
            <person name="Barsanti P."/>
            <person name="Batterham P."/>
            <person name="Batzoglou S."/>
            <person name="Begun D."/>
            <person name="Bhutkar A."/>
            <person name="Blanco E."/>
            <person name="Bosak S.A."/>
            <person name="Bradley R.K."/>
            <person name="Brand A.D."/>
            <person name="Brent M.R."/>
            <person name="Brooks A.N."/>
            <person name="Brown R.H."/>
            <person name="Butlin R.K."/>
            <person name="Caggese C."/>
            <person name="Calvi B.R."/>
            <person name="Bernardo de Carvalho A."/>
            <person name="Caspi A."/>
            <person name="Castrezana S."/>
            <person name="Celniker S.E."/>
            <person name="Chang J.L."/>
            <person name="Chapple C."/>
            <person name="Chatterji S."/>
            <person name="Chinwalla A."/>
            <person name="Civetta A."/>
            <person name="Clifton S.W."/>
            <person name="Comeron J.M."/>
            <person name="Costello J.C."/>
            <person name="Coyne J.A."/>
            <person name="Daub J."/>
            <person name="David R.G."/>
            <person name="Delcher A.L."/>
            <person name="Delehaunty K."/>
            <person name="Do C.B."/>
            <person name="Ebling H."/>
            <person name="Edwards K."/>
            <person name="Eickbush T."/>
            <person name="Evans J.D."/>
            <person name="Filipski A."/>
            <person name="Findeiss S."/>
            <person name="Freyhult E."/>
            <person name="Fulton L."/>
            <person name="Fulton R."/>
            <person name="Garcia A.C."/>
            <person name="Gardiner A."/>
            <person name="Garfield D.A."/>
            <person name="Garvin B.E."/>
            <person name="Gibson G."/>
            <person name="Gilbert D."/>
            <person name="Gnerre S."/>
            <person name="Godfrey J."/>
            <person name="Good R."/>
            <person name="Gotea V."/>
            <person name="Gravely B."/>
            <person name="Greenberg A.J."/>
            <person name="Griffiths-Jones S."/>
            <person name="Gross S."/>
            <person name="Guigo R."/>
            <person name="Gustafson E.A."/>
            <person name="Haerty W."/>
            <person name="Hahn M.W."/>
            <person name="Halligan D.L."/>
            <person name="Halpern A.L."/>
            <person name="Halter G.M."/>
            <person name="Han M.V."/>
            <person name="Heger A."/>
            <person name="Hillier L."/>
            <person name="Hinrichs A.S."/>
            <person name="Holmes I."/>
            <person name="Hoskins R.A."/>
            <person name="Hubisz M.J."/>
            <person name="Hultmark D."/>
            <person name="Huntley M.A."/>
            <person name="Jaffe D.B."/>
            <person name="Jagadeeshan S."/>
            <person name="Jeck W.R."/>
            <person name="Johnson J."/>
            <person name="Jones C.D."/>
            <person name="Jordan W.C."/>
            <person name="Karpen G.H."/>
            <person name="Kataoka E."/>
            <person name="Keightley P.D."/>
            <person name="Kheradpour P."/>
            <person name="Kirkness E.F."/>
            <person name="Koerich L.B."/>
            <person name="Kristiansen K."/>
            <person name="Kudrna D."/>
            <person name="Kulathinal R.J."/>
            <person name="Kumar S."/>
            <person name="Kwok R."/>
            <person name="Lander E."/>
            <person name="Langley C.H."/>
            <person name="Lapoint R."/>
            <person name="Lazzaro B.P."/>
            <person name="Lee S.J."/>
            <person name="Levesque L."/>
            <person name="Li R."/>
            <person name="Lin C.F."/>
            <person name="Lin M.F."/>
            <person name="Lindblad-Toh K."/>
            <person name="Llopart A."/>
            <person name="Long M."/>
            <person name="Low L."/>
            <person name="Lozovsky E."/>
            <person name="Lu J."/>
            <person name="Luo M."/>
            <person name="Machado C.A."/>
            <person name="Makalowski W."/>
            <person name="Marzo M."/>
            <person name="Matsuda M."/>
            <person name="Matzkin L."/>
            <person name="McAllister B."/>
            <person name="McBride C.S."/>
            <person name="McKernan B."/>
            <person name="McKernan K."/>
            <person name="Mendez-Lago M."/>
            <person name="Minx P."/>
            <person name="Mollenhauer M.U."/>
            <person name="Montooth K."/>
            <person name="Mount S.M."/>
            <person name="Mu X."/>
            <person name="Myers E."/>
            <person name="Negre B."/>
            <person name="Newfeld S."/>
            <person name="Nielsen R."/>
            <person name="Noor M.A."/>
            <person name="O'Grady P."/>
            <person name="Pachter L."/>
            <person name="Papaceit M."/>
            <person name="Parisi M.J."/>
            <person name="Parisi M."/>
            <person name="Parts L."/>
            <person name="Pedersen J.S."/>
            <person name="Pesole G."/>
            <person name="Phillippy A.M."/>
            <person name="Ponting C.P."/>
            <person name="Pop M."/>
            <person name="Porcelli D."/>
            <person name="Powell J.R."/>
            <person name="Prohaska S."/>
            <person name="Pruitt K."/>
            <person name="Puig M."/>
            <person name="Quesneville H."/>
            <person name="Ram K.R."/>
            <person name="Rand D."/>
            <person name="Rasmussen M.D."/>
            <person name="Reed L.K."/>
            <person name="Reenan R."/>
            <person name="Reily A."/>
            <person name="Remington K.A."/>
            <person name="Rieger T.T."/>
            <person name="Ritchie M.G."/>
            <person name="Robin C."/>
            <person name="Rogers Y.H."/>
            <person name="Rohde C."/>
            <person name="Rozas J."/>
            <person name="Rubenfield M.J."/>
            <person name="Ruiz A."/>
            <person name="Russo S."/>
            <person name="Salzberg S.L."/>
            <person name="Sanchez-Gracia A."/>
            <person name="Saranga D.J."/>
            <person name="Sato H."/>
            <person name="Schaeffer S.W."/>
            <person name="Schatz M.C."/>
            <person name="Schlenke T."/>
            <person name="Schwartz R."/>
            <person name="Segarra C."/>
            <person name="Singh R.S."/>
            <person name="Sirot L."/>
            <person name="Sirota M."/>
            <person name="Sisneros N.B."/>
            <person name="Smith C.D."/>
            <person name="Smith T.F."/>
            <person name="Spieth J."/>
            <person name="Stage D.E."/>
            <person name="Stark A."/>
            <person name="Stephan W."/>
            <person name="Strausberg R.L."/>
            <person name="Strempel S."/>
            <person name="Sturgill D."/>
            <person name="Sutton G."/>
            <person name="Sutton G.G."/>
            <person name="Tao W."/>
            <person name="Teichmann S."/>
            <person name="Tobari Y.N."/>
            <person name="Tomimura Y."/>
            <person name="Tsolas J.M."/>
            <person name="Valente V.L."/>
            <person name="Venter E."/>
            <person name="Venter J.C."/>
            <person name="Vicario S."/>
            <person name="Vieira F.G."/>
            <person name="Vilella A.J."/>
            <person name="Villasante A."/>
            <person name="Walenz B."/>
            <person name="Wang J."/>
            <person name="Wasserman M."/>
            <person name="Watts T."/>
            <person name="Wilson D."/>
            <person name="Wilson R.K."/>
            <person name="Wing R.A."/>
            <person name="Wolfner M.F."/>
            <person name="Wong A."/>
            <person name="Wong G.K."/>
            <person name="Wu C.I."/>
            <person name="Wu G."/>
            <person name="Yamamoto D."/>
            <person name="Yang H.P."/>
            <person name="Yang S.P."/>
            <person name="Yorke J.A."/>
            <person name="Yoshida K."/>
            <person name="Zdobnov E."/>
            <person name="Zhang P."/>
            <person name="Zhang Y."/>
            <person name="Zimin A.V."/>
            <person name="Baldwin J."/>
            <person name="Abdouelleil A."/>
            <person name="Abdulkadir J."/>
            <person name="Abebe A."/>
            <person name="Abera B."/>
            <person name="Abreu J."/>
            <person name="Acer S.C."/>
            <person name="Aftuck L."/>
            <person name="Alexander A."/>
            <person name="An P."/>
            <person name="Anderson E."/>
            <person name="Anderson S."/>
            <person name="Arachi H."/>
            <person name="Azer M."/>
            <person name="Bachantsang P."/>
            <person name="Barry A."/>
            <person name="Bayul T."/>
            <person name="Berlin A."/>
            <person name="Bessette D."/>
            <person name="Bloom T."/>
            <person name="Blye J."/>
            <person name="Boguslavskiy L."/>
            <person name="Bonnet C."/>
            <person name="Boukhgalter B."/>
            <person name="Bourzgui I."/>
            <person name="Brown A."/>
            <person name="Cahill P."/>
            <person name="Channer S."/>
            <person name="Cheshatsang Y."/>
            <person name="Chuda L."/>
            <person name="Citroen M."/>
            <person name="Collymore A."/>
            <person name="Cooke P."/>
            <person name="Costello M."/>
            <person name="D'Aco K."/>
            <person name="Daza R."/>
            <person name="De Haan G."/>
            <person name="DeGray S."/>
            <person name="DeMaso C."/>
            <person name="Dhargay N."/>
            <person name="Dooley K."/>
            <person name="Dooley E."/>
            <person name="Doricent M."/>
            <person name="Dorje P."/>
            <person name="Dorjee K."/>
            <person name="Dupes A."/>
            <person name="Elong R."/>
            <person name="Falk J."/>
            <person name="Farina A."/>
            <person name="Faro S."/>
            <person name="Ferguson D."/>
            <person name="Fisher S."/>
            <person name="Foley C.D."/>
            <person name="Franke A."/>
            <person name="Friedrich D."/>
            <person name="Gadbois L."/>
            <person name="Gearin G."/>
            <person name="Gearin C.R."/>
            <person name="Giannoukos G."/>
            <person name="Goode T."/>
            <person name="Graham J."/>
            <person name="Grandbois E."/>
            <person name="Grewal S."/>
            <person name="Gyaltsen K."/>
            <person name="Hafez N."/>
            <person name="Hagos B."/>
            <person name="Hall J."/>
            <person name="Henson C."/>
            <person name="Hollinger A."/>
            <person name="Honan T."/>
            <person name="Huard M.D."/>
            <person name="Hughes L."/>
            <person name="Hurhula B."/>
            <person name="Husby M.E."/>
            <person name="Kamat A."/>
            <person name="Kanga B."/>
            <person name="Kashin S."/>
            <person name="Khazanovich D."/>
            <person name="Kisner P."/>
            <person name="Lance K."/>
            <person name="Lara M."/>
            <person name="Lee W."/>
            <person name="Lennon N."/>
            <person name="Letendre F."/>
            <person name="LeVine R."/>
            <person name="Lipovsky A."/>
            <person name="Liu X."/>
            <person name="Liu J."/>
            <person name="Liu S."/>
            <person name="Lokyitsang T."/>
            <person name="Lokyitsang Y."/>
            <person name="Lubonja R."/>
            <person name="Lui A."/>
            <person name="MacDonald P."/>
            <person name="Magnisalis V."/>
            <person name="Maru K."/>
            <person name="Matthews C."/>
            <person name="McCusker W."/>
            <person name="McDonough S."/>
            <person name="Mehta T."/>
            <person name="Meldrim J."/>
            <person name="Meneus L."/>
            <person name="Mihai O."/>
            <person name="Mihalev A."/>
            <person name="Mihova T."/>
            <person name="Mittelman R."/>
            <person name="Mlenga V."/>
            <person name="Montmayeur A."/>
            <person name="Mulrain L."/>
            <person name="Navidi A."/>
            <person name="Naylor J."/>
            <person name="Negash T."/>
            <person name="Nguyen T."/>
            <person name="Nguyen N."/>
            <person name="Nicol R."/>
            <person name="Norbu C."/>
            <person name="Norbu N."/>
            <person name="Novod N."/>
            <person name="O'Neill B."/>
            <person name="Osman S."/>
            <person name="Markiewicz E."/>
            <person name="Oyono O.L."/>
            <person name="Patti C."/>
            <person name="Phunkhang P."/>
            <person name="Pierre F."/>
            <person name="Priest M."/>
            <person name="Raghuraman S."/>
            <person name="Rege F."/>
            <person name="Reyes R."/>
            <person name="Rise C."/>
            <person name="Rogov P."/>
            <person name="Ross K."/>
            <person name="Ryan E."/>
            <person name="Settipalli S."/>
            <person name="Shea T."/>
            <person name="Sherpa N."/>
            <person name="Shi L."/>
            <person name="Shih D."/>
            <person name="Sparrow T."/>
            <person name="Spaulding J."/>
            <person name="Stalker J."/>
            <person name="Stange-Thomann N."/>
            <person name="Stavropoulos S."/>
            <person name="Stone C."/>
            <person name="Strader C."/>
            <person name="Tesfaye S."/>
            <person name="Thomson T."/>
            <person name="Thoulutsang Y."/>
            <person name="Thoulutsang D."/>
            <person name="Topham K."/>
            <person name="Topping I."/>
            <person name="Tsamla T."/>
            <person name="Vassiliev H."/>
            <person name="Vo A."/>
            <person name="Wangchuk T."/>
            <person name="Wangdi T."/>
            <person name="Weiand M."/>
            <person name="Wilkinson J."/>
            <person name="Wilson A."/>
            <person name="Yadav S."/>
            <person name="Young G."/>
            <person name="Yu Q."/>
            <person name="Zembek L."/>
            <person name="Zhong D."/>
            <person name="Zimmer A."/>
            <person name="Zwirko Z."/>
            <person name="Jaffe D.B."/>
            <person name="Alvarez P."/>
            <person name="Brockman W."/>
            <person name="Butler J."/>
            <person name="Chin C."/>
            <person name="Gnerre S."/>
            <person name="Grabherr M."/>
            <person name="Kleber M."/>
            <person name="Mauceli E."/>
            <person name="MacCallum I."/>
        </authorList>
    </citation>
    <scope>NUCLEOTIDE SEQUENCE [LARGE SCALE GENOMIC DNA]</scope>
    <source>
        <strain evidence="9">MSH-3 / Tucson 14011-0111.49</strain>
    </source>
</reference>
<dbReference type="Gene3D" id="2.40.100.10">
    <property type="entry name" value="Cyclophilin-like"/>
    <property type="match status" value="1"/>
</dbReference>
<dbReference type="InterPro" id="IPR029000">
    <property type="entry name" value="Cyclophilin-like_dom_sf"/>
</dbReference>
<dbReference type="OMA" id="WGNESII"/>
<dbReference type="EMBL" id="CH479182">
    <property type="protein sequence ID" value="EDW34251.1"/>
    <property type="molecule type" value="Genomic_DNA"/>
</dbReference>
<feature type="domain" description="RING-type" evidence="7">
    <location>
        <begin position="13"/>
        <end position="62"/>
    </location>
</feature>
<evidence type="ECO:0000313" key="9">
    <source>
        <dbReference type="Proteomes" id="UP000008744"/>
    </source>
</evidence>
<evidence type="ECO:0000256" key="2">
    <source>
        <dbReference type="ARBA" id="ARBA00022771"/>
    </source>
</evidence>
<dbReference type="Pfam" id="PF00160">
    <property type="entry name" value="Pro_isomerase"/>
    <property type="match status" value="1"/>
</dbReference>
<proteinExistence type="predicted"/>
<evidence type="ECO:0000259" key="7">
    <source>
        <dbReference type="PROSITE" id="PS50089"/>
    </source>
</evidence>
<evidence type="ECO:0000256" key="4">
    <source>
        <dbReference type="PROSITE-ProRule" id="PRU00175"/>
    </source>
</evidence>
<evidence type="ECO:0000256" key="5">
    <source>
        <dbReference type="SAM" id="MobiDB-lite"/>
    </source>
</evidence>
<protein>
    <submittedName>
        <fullName evidence="8">GL22150</fullName>
    </submittedName>
</protein>
<evidence type="ECO:0000259" key="6">
    <source>
        <dbReference type="PROSITE" id="PS50072"/>
    </source>
</evidence>
<evidence type="ECO:0000313" key="8">
    <source>
        <dbReference type="EMBL" id="EDW34251.1"/>
    </source>
</evidence>
<feature type="domain" description="PPIase cyclophilin-type" evidence="6">
    <location>
        <begin position="480"/>
        <end position="638"/>
    </location>
</feature>
<name>B4GF66_DROPE</name>
<gene>
    <name evidence="8" type="primary">Dper\GL22150</name>
    <name evidence="8" type="ORF">Dper_GL22150</name>
</gene>
<dbReference type="PROSITE" id="PS00518">
    <property type="entry name" value="ZF_RING_1"/>
    <property type="match status" value="2"/>
</dbReference>
<evidence type="ECO:0000256" key="3">
    <source>
        <dbReference type="ARBA" id="ARBA00022833"/>
    </source>
</evidence>
<keyword evidence="2 4" id="KW-0863">Zinc-finger</keyword>
<dbReference type="SMR" id="B4GF66"/>
<sequence>MDIPSELLPLLSCTLCGRLYSEEGRHVPKLLSCQHCYCRDCLDKELLWSLPCNGREWICGRCGMSTKVEPDMLPEPEYIMYLIRNLRALQLGQVMMAMQAGPTSPQAVEAGAAKPIPEPATMAGWMDDVCVNRFLTNSCEHCLIHGLPNTTWCHNCRHLMCRGCANGAAHSEHQLTCHMDFSELVHQLLSNEMDKIKRACSEVDALARRDMAMLRVLFEGCHQLQNTVRKEILGHKPSMVVLHMRDWLMRSETMLSRLWGEGALGVYEMHQLLGRASAKVKLFRKQVLHLQFQYNMRAIIQENGMHLLTFELLNERILGLQRNPNPNPPQGIPGDGVPPALVMINYCIYNYWQQMQQQVLLVPRQEHPPHHSQPRHEHSLMLPINNLWQIAPLEPAPSTSGSSHSFLTHNYPHPAAQLFNNDYNRLNLGLLLGQNNAQAQQHHQHQQGSGMRQHGHGHGTAIGLVSIGRLPSVHCYPIYYMDMEIAGRLAGRVLIEVNKDAAPRMAENFGSLIRQDRGFGYRGCVVFQTWGNESIITGDFESQNGRGGHAAFEERFFQPDNSRLKSHRGAVGMRRSQKRHDHHGLVGSQFRVLLNEHQIFTAIFGYIIDGIEMIDRIAATGNPIGRPGVRSIIKDCGLYCPVGTENRSDQPLPP</sequence>
<evidence type="ECO:0000256" key="1">
    <source>
        <dbReference type="ARBA" id="ARBA00022723"/>
    </source>
</evidence>
<dbReference type="GO" id="GO:0006457">
    <property type="term" value="P:protein folding"/>
    <property type="evidence" value="ECO:0007669"/>
    <property type="project" value="TreeGrafter"/>
</dbReference>
<dbReference type="InterPro" id="IPR017907">
    <property type="entry name" value="Znf_RING_CS"/>
</dbReference>
<accession>B4GF66</accession>
<feature type="region of interest" description="Disordered" evidence="5">
    <location>
        <begin position="438"/>
        <end position="457"/>
    </location>
</feature>
<dbReference type="SUPFAM" id="SSF57850">
    <property type="entry name" value="RING/U-box"/>
    <property type="match status" value="1"/>
</dbReference>
<keyword evidence="3" id="KW-0862">Zinc</keyword>
<dbReference type="SUPFAM" id="SSF50891">
    <property type="entry name" value="Cyclophilin-like"/>
    <property type="match status" value="1"/>
</dbReference>
<dbReference type="AlphaFoldDB" id="B4GF66"/>
<dbReference type="PROSITE" id="PS50089">
    <property type="entry name" value="ZF_RING_2"/>
    <property type="match status" value="1"/>
</dbReference>
<keyword evidence="1" id="KW-0479">Metal-binding</keyword>
<dbReference type="eggNOG" id="KOG0865">
    <property type="taxonomic scope" value="Eukaryota"/>
</dbReference>
<dbReference type="GO" id="GO:0016018">
    <property type="term" value="F:cyclosporin A binding"/>
    <property type="evidence" value="ECO:0007669"/>
    <property type="project" value="TreeGrafter"/>
</dbReference>
<dbReference type="HOGENOM" id="CLU_015203_0_0_1"/>
<dbReference type="Proteomes" id="UP000008744">
    <property type="component" value="Unassembled WGS sequence"/>
</dbReference>
<dbReference type="FunFam" id="2.40.100.10:FF:000036">
    <property type="entry name" value="Peptidyl-prolyl cis-trans isomerase"/>
    <property type="match status" value="1"/>
</dbReference>
<dbReference type="Gene3D" id="3.30.40.10">
    <property type="entry name" value="Zinc/RING finger domain, C3HC4 (zinc finger)"/>
    <property type="match status" value="1"/>
</dbReference>
<dbReference type="STRING" id="7234.B4GF66"/>
<dbReference type="PANTHER" id="PTHR11071:SF577">
    <property type="entry name" value="PEPTIDYL-PROLYL CIS-TRANS ISOMERASE"/>
    <property type="match status" value="1"/>
</dbReference>
<dbReference type="InterPro" id="IPR013083">
    <property type="entry name" value="Znf_RING/FYVE/PHD"/>
</dbReference>
<dbReference type="InterPro" id="IPR002130">
    <property type="entry name" value="Cyclophilin-type_PPIase_dom"/>
</dbReference>
<feature type="compositionally biased region" description="Low complexity" evidence="5">
    <location>
        <begin position="438"/>
        <end position="452"/>
    </location>
</feature>